<dbReference type="AlphaFoldDB" id="A0A9D4AG23"/>
<dbReference type="Proteomes" id="UP000828251">
    <property type="component" value="Unassembled WGS sequence"/>
</dbReference>
<sequence length="256" mass="29380">MRLARFLVSIPIRIMLVGLGGVLLFMFGYLGCPALLGSTSRVLSEILVSFFLLLVLFRAPVFDSLSFLAFVLFSAPTSGSRSEKIGERRKPRIAMKEFEKVLDEMALVDVKTDKGWFTWSNNRDGSGFVRESCSDHYAIFLNSKGHKPNDDVRDSRLFFKFEACWAKDRDAKQLIKRISDKNHNPCNLIDHLDKIHSCLGPGQHAQYNSLRSRMRSLIKWIDSLIDESYMRSNLKLLKSNRSELGRLYAKKESYWA</sequence>
<evidence type="ECO:0000313" key="3">
    <source>
        <dbReference type="Proteomes" id="UP000828251"/>
    </source>
</evidence>
<protein>
    <submittedName>
        <fullName evidence="2">Uncharacterized protein</fullName>
    </submittedName>
</protein>
<name>A0A9D4AG23_9ROSI</name>
<feature type="transmembrane region" description="Helical" evidence="1">
    <location>
        <begin position="12"/>
        <end position="30"/>
    </location>
</feature>
<feature type="transmembrane region" description="Helical" evidence="1">
    <location>
        <begin position="50"/>
        <end position="75"/>
    </location>
</feature>
<organism evidence="2 3">
    <name type="scientific">Gossypium stocksii</name>
    <dbReference type="NCBI Taxonomy" id="47602"/>
    <lineage>
        <taxon>Eukaryota</taxon>
        <taxon>Viridiplantae</taxon>
        <taxon>Streptophyta</taxon>
        <taxon>Embryophyta</taxon>
        <taxon>Tracheophyta</taxon>
        <taxon>Spermatophyta</taxon>
        <taxon>Magnoliopsida</taxon>
        <taxon>eudicotyledons</taxon>
        <taxon>Gunneridae</taxon>
        <taxon>Pentapetalae</taxon>
        <taxon>rosids</taxon>
        <taxon>malvids</taxon>
        <taxon>Malvales</taxon>
        <taxon>Malvaceae</taxon>
        <taxon>Malvoideae</taxon>
        <taxon>Gossypium</taxon>
    </lineage>
</organism>
<proteinExistence type="predicted"/>
<dbReference type="PANTHER" id="PTHR33710">
    <property type="entry name" value="BNAC02G09200D PROTEIN"/>
    <property type="match status" value="1"/>
</dbReference>
<keyword evidence="3" id="KW-1185">Reference proteome</keyword>
<evidence type="ECO:0000256" key="1">
    <source>
        <dbReference type="SAM" id="Phobius"/>
    </source>
</evidence>
<accession>A0A9D4AG23</accession>
<dbReference type="EMBL" id="JAIQCV010000003">
    <property type="protein sequence ID" value="KAH1114481.1"/>
    <property type="molecule type" value="Genomic_DNA"/>
</dbReference>
<keyword evidence="1" id="KW-0472">Membrane</keyword>
<evidence type="ECO:0000313" key="2">
    <source>
        <dbReference type="EMBL" id="KAH1114481.1"/>
    </source>
</evidence>
<gene>
    <name evidence="2" type="ORF">J1N35_007859</name>
</gene>
<dbReference type="PANTHER" id="PTHR33710:SF64">
    <property type="entry name" value="ENDONUCLEASE_EXONUCLEASE_PHOSPHATASE DOMAIN-CONTAINING PROTEIN"/>
    <property type="match status" value="1"/>
</dbReference>
<reference evidence="2 3" key="1">
    <citation type="journal article" date="2021" name="Plant Biotechnol. J.">
        <title>Multi-omics assisted identification of the key and species-specific regulatory components of drought-tolerant mechanisms in Gossypium stocksii.</title>
        <authorList>
            <person name="Yu D."/>
            <person name="Ke L."/>
            <person name="Zhang D."/>
            <person name="Wu Y."/>
            <person name="Sun Y."/>
            <person name="Mei J."/>
            <person name="Sun J."/>
            <person name="Sun Y."/>
        </authorList>
    </citation>
    <scope>NUCLEOTIDE SEQUENCE [LARGE SCALE GENOMIC DNA]</scope>
    <source>
        <strain evidence="3">cv. E1</strain>
        <tissue evidence="2">Leaf</tissue>
    </source>
</reference>
<comment type="caution">
    <text evidence="2">The sequence shown here is derived from an EMBL/GenBank/DDBJ whole genome shotgun (WGS) entry which is preliminary data.</text>
</comment>
<keyword evidence="1" id="KW-1133">Transmembrane helix</keyword>
<keyword evidence="1" id="KW-0812">Transmembrane</keyword>
<dbReference type="OrthoDB" id="1001887at2759"/>